<evidence type="ECO:0000256" key="3">
    <source>
        <dbReference type="ARBA" id="ARBA00022605"/>
    </source>
</evidence>
<reference evidence="12" key="1">
    <citation type="journal article" date="2021" name="Open Biol.">
        <title>Shared evolutionary footprints suggest mitochondrial oxidative damage underlies multiple complex I losses in fungi.</title>
        <authorList>
            <person name="Schikora-Tamarit M.A."/>
            <person name="Marcet-Houben M."/>
            <person name="Nosek J."/>
            <person name="Gabaldon T."/>
        </authorList>
    </citation>
    <scope>NUCLEOTIDE SEQUENCE</scope>
    <source>
        <strain evidence="12">CBS2887</strain>
    </source>
</reference>
<dbReference type="Proteomes" id="UP000774326">
    <property type="component" value="Unassembled WGS sequence"/>
</dbReference>
<feature type="domain" description="Glycosyl transferase family 3" evidence="10">
    <location>
        <begin position="87"/>
        <end position="348"/>
    </location>
</feature>
<sequence>MTTLNPDKVLGPYTKSLLLDPPNLTPEDLGLVIKLIIQGIPSDVQIASFLTALRVTGLDHKPEFIAAAAQAVLEFSDIVKDESVKHKTFVDIVGTGGDGQNTFNVSTSSAIVAAGMGIDVCKHGGKASTSASGAGDLLTELGVDLSKVDITITPELLNISKFVFLFAPNFHPAMKKVAPIRTKISIPTIFNVLGPLLNPAPLRARIIGVYSETLGKVFAEAILQLDKARGKKARSMIVWGEIGLDEISPVGKTKVWIVDPETETIREDIISPKDFDIQEHPIHSVASGTPAENAKLLMEILDGKFSEGHPVFDYIVMNSAALAVVAGEAKTWTEGKQLAIKSISTGAASSALENLKENIKTLTEK</sequence>
<dbReference type="SUPFAM" id="SSF47648">
    <property type="entry name" value="Nucleoside phosphorylase/phosphoribosyltransferase N-terminal domain"/>
    <property type="match status" value="1"/>
</dbReference>
<comment type="pathway">
    <text evidence="1">Amino-acid biosynthesis; L-tryptophan biosynthesis; L-tryptophan from chorismate: step 2/5.</text>
</comment>
<protein>
    <recommendedName>
        <fullName evidence="9">Anthranilate phosphoribosyltransferase</fullName>
        <ecNumber evidence="2">2.4.2.18</ecNumber>
    </recommendedName>
</protein>
<feature type="domain" description="Glycosyl transferase family 3 N-terminal" evidence="11">
    <location>
        <begin position="18"/>
        <end position="75"/>
    </location>
</feature>
<dbReference type="SUPFAM" id="SSF52418">
    <property type="entry name" value="Nucleoside phosphorylase/phosphoribosyltransferase catalytic domain"/>
    <property type="match status" value="1"/>
</dbReference>
<dbReference type="GO" id="GO:0000162">
    <property type="term" value="P:L-tryptophan biosynthetic process"/>
    <property type="evidence" value="ECO:0007669"/>
    <property type="project" value="UniProtKB-KW"/>
</dbReference>
<evidence type="ECO:0000256" key="1">
    <source>
        <dbReference type="ARBA" id="ARBA00004907"/>
    </source>
</evidence>
<comment type="similarity">
    <text evidence="8">Belongs to the anthranilate phosphoribosyltransferase family.</text>
</comment>
<evidence type="ECO:0000256" key="7">
    <source>
        <dbReference type="ARBA" id="ARBA00023141"/>
    </source>
</evidence>
<evidence type="ECO:0000256" key="2">
    <source>
        <dbReference type="ARBA" id="ARBA00011948"/>
    </source>
</evidence>
<gene>
    <name evidence="12" type="ORF">WICPIJ_007279</name>
</gene>
<dbReference type="AlphaFoldDB" id="A0A9P8Q0H1"/>
<evidence type="ECO:0000256" key="9">
    <source>
        <dbReference type="ARBA" id="ARBA00071401"/>
    </source>
</evidence>
<evidence type="ECO:0000256" key="4">
    <source>
        <dbReference type="ARBA" id="ARBA00022676"/>
    </source>
</evidence>
<keyword evidence="5" id="KW-0808">Transferase</keyword>
<dbReference type="PANTHER" id="PTHR43285:SF2">
    <property type="entry name" value="ANTHRANILATE PHOSPHORIBOSYLTRANSFERASE"/>
    <property type="match status" value="1"/>
</dbReference>
<dbReference type="InterPro" id="IPR017459">
    <property type="entry name" value="Glycosyl_Trfase_fam3_N_dom"/>
</dbReference>
<evidence type="ECO:0000259" key="11">
    <source>
        <dbReference type="Pfam" id="PF02885"/>
    </source>
</evidence>
<dbReference type="Gene3D" id="1.20.970.10">
    <property type="entry name" value="Transferase, Pyrimidine Nucleoside Phosphorylase, Chain C"/>
    <property type="match status" value="1"/>
</dbReference>
<dbReference type="EMBL" id="JAEUBG010004222">
    <property type="protein sequence ID" value="KAH3681761.1"/>
    <property type="molecule type" value="Genomic_DNA"/>
</dbReference>
<dbReference type="HAMAP" id="MF_00211">
    <property type="entry name" value="TrpD"/>
    <property type="match status" value="1"/>
</dbReference>
<keyword evidence="4" id="KW-0328">Glycosyltransferase</keyword>
<dbReference type="PANTHER" id="PTHR43285">
    <property type="entry name" value="ANTHRANILATE PHOSPHORIBOSYLTRANSFERASE"/>
    <property type="match status" value="1"/>
</dbReference>
<evidence type="ECO:0000256" key="5">
    <source>
        <dbReference type="ARBA" id="ARBA00022679"/>
    </source>
</evidence>
<evidence type="ECO:0000313" key="13">
    <source>
        <dbReference type="Proteomes" id="UP000774326"/>
    </source>
</evidence>
<evidence type="ECO:0000256" key="6">
    <source>
        <dbReference type="ARBA" id="ARBA00022822"/>
    </source>
</evidence>
<evidence type="ECO:0000259" key="10">
    <source>
        <dbReference type="Pfam" id="PF00591"/>
    </source>
</evidence>
<dbReference type="InterPro" id="IPR000312">
    <property type="entry name" value="Glycosyl_Trfase_fam3"/>
</dbReference>
<dbReference type="GO" id="GO:0004048">
    <property type="term" value="F:anthranilate phosphoribosyltransferase activity"/>
    <property type="evidence" value="ECO:0007669"/>
    <property type="project" value="UniProtKB-EC"/>
</dbReference>
<keyword evidence="7" id="KW-0057">Aromatic amino acid biosynthesis</keyword>
<dbReference type="Pfam" id="PF02885">
    <property type="entry name" value="Glycos_trans_3N"/>
    <property type="match status" value="1"/>
</dbReference>
<organism evidence="12 13">
    <name type="scientific">Wickerhamomyces pijperi</name>
    <name type="common">Yeast</name>
    <name type="synonym">Pichia pijperi</name>
    <dbReference type="NCBI Taxonomy" id="599730"/>
    <lineage>
        <taxon>Eukaryota</taxon>
        <taxon>Fungi</taxon>
        <taxon>Dikarya</taxon>
        <taxon>Ascomycota</taxon>
        <taxon>Saccharomycotina</taxon>
        <taxon>Saccharomycetes</taxon>
        <taxon>Phaffomycetales</taxon>
        <taxon>Wickerhamomycetaceae</taxon>
        <taxon>Wickerhamomyces</taxon>
    </lineage>
</organism>
<dbReference type="InterPro" id="IPR035902">
    <property type="entry name" value="Nuc_phospho_transferase"/>
</dbReference>
<keyword evidence="13" id="KW-1185">Reference proteome</keyword>
<reference evidence="12" key="2">
    <citation type="submission" date="2021-01" db="EMBL/GenBank/DDBJ databases">
        <authorList>
            <person name="Schikora-Tamarit M.A."/>
        </authorList>
    </citation>
    <scope>NUCLEOTIDE SEQUENCE</scope>
    <source>
        <strain evidence="12">CBS2887</strain>
    </source>
</reference>
<accession>A0A9P8Q0H1</accession>
<evidence type="ECO:0000313" key="12">
    <source>
        <dbReference type="EMBL" id="KAH3681761.1"/>
    </source>
</evidence>
<name>A0A9P8Q0H1_WICPI</name>
<dbReference type="InterPro" id="IPR036320">
    <property type="entry name" value="Glycosyl_Trfase_fam3_N_dom_sf"/>
</dbReference>
<dbReference type="Gene3D" id="3.40.1030.10">
    <property type="entry name" value="Nucleoside phosphorylase/phosphoribosyltransferase catalytic domain"/>
    <property type="match status" value="1"/>
</dbReference>
<proteinExistence type="inferred from homology"/>
<keyword evidence="3" id="KW-0028">Amino-acid biosynthesis</keyword>
<dbReference type="InterPro" id="IPR005940">
    <property type="entry name" value="Anthranilate_Pribosyl_Tfrase"/>
</dbReference>
<dbReference type="Pfam" id="PF00591">
    <property type="entry name" value="Glycos_transf_3"/>
    <property type="match status" value="1"/>
</dbReference>
<dbReference type="EC" id="2.4.2.18" evidence="2"/>
<dbReference type="NCBIfam" id="TIGR01245">
    <property type="entry name" value="trpD"/>
    <property type="match status" value="1"/>
</dbReference>
<dbReference type="OrthoDB" id="427800at2759"/>
<comment type="caution">
    <text evidence="12">The sequence shown here is derived from an EMBL/GenBank/DDBJ whole genome shotgun (WGS) entry which is preliminary data.</text>
</comment>
<dbReference type="GO" id="GO:0005829">
    <property type="term" value="C:cytosol"/>
    <property type="evidence" value="ECO:0007669"/>
    <property type="project" value="TreeGrafter"/>
</dbReference>
<keyword evidence="6" id="KW-0822">Tryptophan biosynthesis</keyword>
<dbReference type="FunFam" id="3.40.1030.10:FF:000002">
    <property type="entry name" value="Anthranilate phosphoribosyltransferase"/>
    <property type="match status" value="1"/>
</dbReference>
<evidence type="ECO:0000256" key="8">
    <source>
        <dbReference type="ARBA" id="ARBA00061500"/>
    </source>
</evidence>